<protein>
    <recommendedName>
        <fullName evidence="2">protein phosphatase methylesterase-1</fullName>
        <ecNumber evidence="2">3.1.1.89</ecNumber>
    </recommendedName>
</protein>
<keyword evidence="3" id="KW-0719">Serine esterase</keyword>
<dbReference type="OMA" id="FRVYTIN"/>
<dbReference type="Proteomes" id="UP000444721">
    <property type="component" value="Unassembled WGS sequence"/>
</dbReference>
<evidence type="ECO:0000256" key="3">
    <source>
        <dbReference type="ARBA" id="ARBA00022487"/>
    </source>
</evidence>
<dbReference type="PANTHER" id="PTHR14189">
    <property type="entry name" value="PROTEIN PHOSPHATASE METHYLESTERASE-1 RELATED"/>
    <property type="match status" value="1"/>
</dbReference>
<dbReference type="PANTHER" id="PTHR14189:SF0">
    <property type="entry name" value="PROTEIN PHOSPHATASE METHYLESTERASE 1"/>
    <property type="match status" value="1"/>
</dbReference>
<dbReference type="Gene3D" id="3.40.50.1820">
    <property type="entry name" value="alpha/beta hydrolase"/>
    <property type="match status" value="1"/>
</dbReference>
<evidence type="ECO:0000256" key="5">
    <source>
        <dbReference type="ARBA" id="ARBA00049203"/>
    </source>
</evidence>
<dbReference type="EMBL" id="VFQX01000061">
    <property type="protein sequence ID" value="KAF0973333.1"/>
    <property type="molecule type" value="Genomic_DNA"/>
</dbReference>
<dbReference type="VEuPathDB" id="AmoebaDB:FDP41_008540"/>
<feature type="domain" description="AB hydrolase-1" evidence="7">
    <location>
        <begin position="132"/>
        <end position="425"/>
    </location>
</feature>
<dbReference type="InterPro" id="IPR016812">
    <property type="entry name" value="PPase_methylesterase_euk"/>
</dbReference>
<dbReference type="RefSeq" id="XP_044558046.1">
    <property type="nucleotide sequence ID" value="XM_044712405.1"/>
</dbReference>
<dbReference type="GO" id="GO:0051723">
    <property type="term" value="F:protein methylesterase activity"/>
    <property type="evidence" value="ECO:0007669"/>
    <property type="project" value="UniProtKB-EC"/>
</dbReference>
<reference evidence="8 9" key="1">
    <citation type="journal article" date="2019" name="Sci. Rep.">
        <title>Nanopore sequencing improves the draft genome of the human pathogenic amoeba Naegleria fowleri.</title>
        <authorList>
            <person name="Liechti N."/>
            <person name="Schurch N."/>
            <person name="Bruggmann R."/>
            <person name="Wittwer M."/>
        </authorList>
    </citation>
    <scope>NUCLEOTIDE SEQUENCE [LARGE SCALE GENOMIC DNA]</scope>
    <source>
        <strain evidence="8 9">ATCC 30894</strain>
    </source>
</reference>
<dbReference type="Pfam" id="PF12697">
    <property type="entry name" value="Abhydrolase_6"/>
    <property type="match status" value="1"/>
</dbReference>
<organism evidence="8 9">
    <name type="scientific">Naegleria fowleri</name>
    <name type="common">Brain eating amoeba</name>
    <dbReference type="NCBI Taxonomy" id="5763"/>
    <lineage>
        <taxon>Eukaryota</taxon>
        <taxon>Discoba</taxon>
        <taxon>Heterolobosea</taxon>
        <taxon>Tetramitia</taxon>
        <taxon>Eutetramitia</taxon>
        <taxon>Vahlkampfiidae</taxon>
        <taxon>Naegleria</taxon>
    </lineage>
</organism>
<feature type="region of interest" description="Disordered" evidence="6">
    <location>
        <begin position="1"/>
        <end position="56"/>
    </location>
</feature>
<keyword evidence="4" id="KW-0378">Hydrolase</keyword>
<dbReference type="GeneID" id="68115758"/>
<evidence type="ECO:0000256" key="1">
    <source>
        <dbReference type="ARBA" id="ARBA00008645"/>
    </source>
</evidence>
<sequence length="548" mass="61711">MQRDLFVKKLSSSSEVNQHQENSNMGPPSSVMMSRTSSRSPQRSPNSKSPSTSEQDLEAFKPVLDYSAYFEQHDVHLEERGIFRVYTINHNINSSKKQHARTILPTSEPSTISSTSMNHSILGKKNKSDTVLVFIHGAGFTSLSWALCIKHLQQFVVKTGGNVQNINFLRSPPTPMEMGNNNNNNSLTDALDDYEYCAIDLRGHGASRASSNDLDLSIETLVDDIISVLQRVYQGKKRDFVLIGHSLGGAIAVRVAVKMDQMEDEQKKAGRPLDSIMAARGVIVIDMVEGSALSSLPNTKRFLESRPKKFKNMESAIKWSVQNGIVNNIQSAVISIPSQLEAIRDENNSELQYYTWRTALEQSEPYWADWFTNMSKLFLSVRGMKLLMITSTDILDKELTIAQMQGKFQMKVLNKTGHCIQEDDPSHTAEVLFSFLSRFRLRSSHALLLTRDMIQHKKQTQSNGCKDSHHQQNNKDFNMPLYEIAFGFGTCRDCLSHILCLILDSNGDLSDITLDVLGKAGFGLDFSIFDQVNMEGRNFRKSLEFVFI</sequence>
<comment type="similarity">
    <text evidence="1">Belongs to the AB hydrolase superfamily.</text>
</comment>
<evidence type="ECO:0000313" key="9">
    <source>
        <dbReference type="Proteomes" id="UP000444721"/>
    </source>
</evidence>
<name>A0A6A5B2I6_NAEFO</name>
<dbReference type="OrthoDB" id="194865at2759"/>
<feature type="compositionally biased region" description="Polar residues" evidence="6">
    <location>
        <begin position="10"/>
        <end position="26"/>
    </location>
</feature>
<dbReference type="InterPro" id="IPR000073">
    <property type="entry name" value="AB_hydrolase_1"/>
</dbReference>
<comment type="catalytic activity">
    <reaction evidence="5">
        <text>[phosphatase 2A protein]-C-terminal L-leucine methyl ester + H2O = [phosphatase 2A protein]-C-terminal L-leucine + methanol + H(+)</text>
        <dbReference type="Rhea" id="RHEA:48548"/>
        <dbReference type="Rhea" id="RHEA-COMP:12134"/>
        <dbReference type="Rhea" id="RHEA-COMP:12135"/>
        <dbReference type="ChEBI" id="CHEBI:15377"/>
        <dbReference type="ChEBI" id="CHEBI:15378"/>
        <dbReference type="ChEBI" id="CHEBI:17790"/>
        <dbReference type="ChEBI" id="CHEBI:90516"/>
        <dbReference type="ChEBI" id="CHEBI:90517"/>
        <dbReference type="EC" id="3.1.1.89"/>
    </reaction>
</comment>
<gene>
    <name evidence="8" type="ORF">FDP41_008540</name>
</gene>
<dbReference type="AlphaFoldDB" id="A0A6A5B2I6"/>
<accession>A0A6A5B2I6</accession>
<evidence type="ECO:0000259" key="7">
    <source>
        <dbReference type="Pfam" id="PF12697"/>
    </source>
</evidence>
<dbReference type="VEuPathDB" id="AmoebaDB:NfTy_092580"/>
<feature type="compositionally biased region" description="Low complexity" evidence="6">
    <location>
        <begin position="27"/>
        <end position="51"/>
    </location>
</feature>
<comment type="caution">
    <text evidence="8">The sequence shown here is derived from an EMBL/GenBank/DDBJ whole genome shotgun (WGS) entry which is preliminary data.</text>
</comment>
<evidence type="ECO:0000256" key="6">
    <source>
        <dbReference type="SAM" id="MobiDB-lite"/>
    </source>
</evidence>
<evidence type="ECO:0000256" key="4">
    <source>
        <dbReference type="ARBA" id="ARBA00022801"/>
    </source>
</evidence>
<dbReference type="VEuPathDB" id="AmoebaDB:NF0073190"/>
<dbReference type="EC" id="3.1.1.89" evidence="2"/>
<keyword evidence="9" id="KW-1185">Reference proteome</keyword>
<dbReference type="SUPFAM" id="SSF53474">
    <property type="entry name" value="alpha/beta-Hydrolases"/>
    <property type="match status" value="1"/>
</dbReference>
<evidence type="ECO:0000313" key="8">
    <source>
        <dbReference type="EMBL" id="KAF0973333.1"/>
    </source>
</evidence>
<evidence type="ECO:0000256" key="2">
    <source>
        <dbReference type="ARBA" id="ARBA00013111"/>
    </source>
</evidence>
<dbReference type="InterPro" id="IPR029058">
    <property type="entry name" value="AB_hydrolase_fold"/>
</dbReference>
<proteinExistence type="inferred from homology"/>